<comment type="caution">
    <text evidence="1">The sequence shown here is derived from an EMBL/GenBank/DDBJ whole genome shotgun (WGS) entry which is preliminary data.</text>
</comment>
<evidence type="ECO:0000313" key="1">
    <source>
        <dbReference type="EMBL" id="KAA1252628.1"/>
    </source>
</evidence>
<name>A0A5Q6PCM1_VIBCL</name>
<organism evidence="1 2">
    <name type="scientific">Vibrio cholerae</name>
    <dbReference type="NCBI Taxonomy" id="666"/>
    <lineage>
        <taxon>Bacteria</taxon>
        <taxon>Pseudomonadati</taxon>
        <taxon>Pseudomonadota</taxon>
        <taxon>Gammaproteobacteria</taxon>
        <taxon>Vibrionales</taxon>
        <taxon>Vibrionaceae</taxon>
        <taxon>Vibrio</taxon>
    </lineage>
</organism>
<sequence length="345" mass="39251">MSTPIKTVKNIATLAKFIVSSMNSSDHVFKNSTRTQMEKAGFLKDGEFLTPENINEIEVKLFKSIAMSNLESHLDMYLGKGIDQEIKRNFESQEKSINLVASKMDKLKSLSLDESPRNVAMVCALTDDIIHGLDQETTLRTMLIEFQESCSKYAVKIQPEYESIPDNLSIQDVSRSFISAASGAYLRLGFSGVWRSLMSELEAVGSYSDSSNSYRTFYGDEVLASMVIDHMEGKVPEVLFLNQVCYPDRLPDFKSQTGLKISIASDVPKPTESDFYVVAKILNEIRDKFQSKEWQDKFEDKASVKFMARKLDKLALSYSEKLIRESEPYTSYYRKSIEKHRELSL</sequence>
<dbReference type="EMBL" id="VUAA01000049">
    <property type="protein sequence ID" value="KAA1252628.1"/>
    <property type="molecule type" value="Genomic_DNA"/>
</dbReference>
<dbReference type="Proteomes" id="UP000323225">
    <property type="component" value="Unassembled WGS sequence"/>
</dbReference>
<proteinExistence type="predicted"/>
<accession>A0A5Q6PCM1</accession>
<evidence type="ECO:0000313" key="2">
    <source>
        <dbReference type="Proteomes" id="UP000323225"/>
    </source>
</evidence>
<gene>
    <name evidence="1" type="ORF">F0M16_21845</name>
</gene>
<dbReference type="AlphaFoldDB" id="A0A5Q6PCM1"/>
<protein>
    <submittedName>
        <fullName evidence="1">Uncharacterized protein</fullName>
    </submittedName>
</protein>
<reference evidence="1 2" key="1">
    <citation type="submission" date="2019-09" db="EMBL/GenBank/DDBJ databases">
        <authorList>
            <person name="Kritzky A."/>
            <person name="Schelkanova E.Y."/>
            <person name="Alkhova Z.V."/>
            <person name="Smirnova N.I."/>
        </authorList>
    </citation>
    <scope>NUCLEOTIDE SEQUENCE [LARGE SCALE GENOMIC DNA]</scope>
    <source>
        <strain evidence="1 2">M1526</strain>
    </source>
</reference>